<dbReference type="EMBL" id="JRKL02000904">
    <property type="protein sequence ID" value="KAF3967394.1"/>
    <property type="molecule type" value="Genomic_DNA"/>
</dbReference>
<dbReference type="Proteomes" id="UP000737018">
    <property type="component" value="Unassembled WGS sequence"/>
</dbReference>
<proteinExistence type="predicted"/>
<sequence length="185" mass="20626">MEQNMFSLKTVSTNILKVVIMIMMLTLLLFNNKPVEAARPLVAVIMKSNKLETAKLVSAPQNRAPVPPSGPNPSYPCTDFPLPNDNGSVEGQNDRGEEEEEKSETGSRNSVIVICSITNCREGAWEEFFSQIAGTQDFMLNLEEREEGEGERKVASDNELNFRTQGWVTYRSEIHCSLLCSESCC</sequence>
<gene>
    <name evidence="2" type="ORF">CMV_008602</name>
</gene>
<keyword evidence="3" id="KW-1185">Reference proteome</keyword>
<comment type="caution">
    <text evidence="2">The sequence shown here is derived from an EMBL/GenBank/DDBJ whole genome shotgun (WGS) entry which is preliminary data.</text>
</comment>
<evidence type="ECO:0000313" key="3">
    <source>
        <dbReference type="Proteomes" id="UP000737018"/>
    </source>
</evidence>
<feature type="region of interest" description="Disordered" evidence="1">
    <location>
        <begin position="57"/>
        <end position="105"/>
    </location>
</feature>
<name>A0A8J4VZE5_9ROSI</name>
<organism evidence="2 3">
    <name type="scientific">Castanea mollissima</name>
    <name type="common">Chinese chestnut</name>
    <dbReference type="NCBI Taxonomy" id="60419"/>
    <lineage>
        <taxon>Eukaryota</taxon>
        <taxon>Viridiplantae</taxon>
        <taxon>Streptophyta</taxon>
        <taxon>Embryophyta</taxon>
        <taxon>Tracheophyta</taxon>
        <taxon>Spermatophyta</taxon>
        <taxon>Magnoliopsida</taxon>
        <taxon>eudicotyledons</taxon>
        <taxon>Gunneridae</taxon>
        <taxon>Pentapetalae</taxon>
        <taxon>rosids</taxon>
        <taxon>fabids</taxon>
        <taxon>Fagales</taxon>
        <taxon>Fagaceae</taxon>
        <taxon>Castanea</taxon>
    </lineage>
</organism>
<dbReference type="AlphaFoldDB" id="A0A8J4VZE5"/>
<protein>
    <submittedName>
        <fullName evidence="2">Uncharacterized protein</fullName>
    </submittedName>
</protein>
<feature type="compositionally biased region" description="Pro residues" evidence="1">
    <location>
        <begin position="65"/>
        <end position="74"/>
    </location>
</feature>
<reference evidence="2" key="1">
    <citation type="submission" date="2020-03" db="EMBL/GenBank/DDBJ databases">
        <title>Castanea mollissima Vanexum genome sequencing.</title>
        <authorList>
            <person name="Staton M."/>
        </authorList>
    </citation>
    <scope>NUCLEOTIDE SEQUENCE</scope>
    <source>
        <tissue evidence="2">Leaf</tissue>
    </source>
</reference>
<evidence type="ECO:0000256" key="1">
    <source>
        <dbReference type="SAM" id="MobiDB-lite"/>
    </source>
</evidence>
<accession>A0A8J4VZE5</accession>
<dbReference type="OrthoDB" id="10504493at2759"/>
<evidence type="ECO:0000313" key="2">
    <source>
        <dbReference type="EMBL" id="KAF3967394.1"/>
    </source>
</evidence>